<protein>
    <submittedName>
        <fullName evidence="1">Uncharacterized protein</fullName>
    </submittedName>
</protein>
<evidence type="ECO:0000313" key="2">
    <source>
        <dbReference type="Proteomes" id="UP000499080"/>
    </source>
</evidence>
<dbReference type="Proteomes" id="UP000499080">
    <property type="component" value="Unassembled WGS sequence"/>
</dbReference>
<name>A0A4Y2WYJ9_ARAVE</name>
<dbReference type="EMBL" id="BGPR01067847">
    <property type="protein sequence ID" value="GBO41938.1"/>
    <property type="molecule type" value="Genomic_DNA"/>
</dbReference>
<keyword evidence="2" id="KW-1185">Reference proteome</keyword>
<dbReference type="AlphaFoldDB" id="A0A4Y2WYJ9"/>
<gene>
    <name evidence="1" type="ORF">AVEN_155320_1</name>
</gene>
<evidence type="ECO:0000313" key="1">
    <source>
        <dbReference type="EMBL" id="GBO41938.1"/>
    </source>
</evidence>
<comment type="caution">
    <text evidence="1">The sequence shown here is derived from an EMBL/GenBank/DDBJ whole genome shotgun (WGS) entry which is preliminary data.</text>
</comment>
<proteinExistence type="predicted"/>
<sequence length="155" mass="17539">MAEPVFTETDILEDDQSGCKNLSLDDNESSDVLCLTCEEALPDSDAVLSPAKAEDNEKEKPILEAVREMVPKKGKPSHRLKKLTDARWTVRTLQEKDKHTGEDSSAVSKRAKKRTQWILDPKVNVKKVPDQIIFRKGAKYLRYIPEVNTDSSEEL</sequence>
<accession>A0A4Y2WYJ9</accession>
<reference evidence="1 2" key="1">
    <citation type="journal article" date="2019" name="Sci. Rep.">
        <title>Orb-weaving spider Araneus ventricosus genome elucidates the spidroin gene catalogue.</title>
        <authorList>
            <person name="Kono N."/>
            <person name="Nakamura H."/>
            <person name="Ohtoshi R."/>
            <person name="Moran D.A.P."/>
            <person name="Shinohara A."/>
            <person name="Yoshida Y."/>
            <person name="Fujiwara M."/>
            <person name="Mori M."/>
            <person name="Tomita M."/>
            <person name="Arakawa K."/>
        </authorList>
    </citation>
    <scope>NUCLEOTIDE SEQUENCE [LARGE SCALE GENOMIC DNA]</scope>
</reference>
<organism evidence="1 2">
    <name type="scientific">Araneus ventricosus</name>
    <name type="common">Orbweaver spider</name>
    <name type="synonym">Epeira ventricosa</name>
    <dbReference type="NCBI Taxonomy" id="182803"/>
    <lineage>
        <taxon>Eukaryota</taxon>
        <taxon>Metazoa</taxon>
        <taxon>Ecdysozoa</taxon>
        <taxon>Arthropoda</taxon>
        <taxon>Chelicerata</taxon>
        <taxon>Arachnida</taxon>
        <taxon>Araneae</taxon>
        <taxon>Araneomorphae</taxon>
        <taxon>Entelegynae</taxon>
        <taxon>Araneoidea</taxon>
        <taxon>Araneidae</taxon>
        <taxon>Araneus</taxon>
    </lineage>
</organism>